<organism evidence="1 2">
    <name type="scientific">Hyaloperonospora arabidopsidis (strain Emoy2)</name>
    <name type="common">Downy mildew agent</name>
    <name type="synonym">Peronospora arabidopsidis</name>
    <dbReference type="NCBI Taxonomy" id="559515"/>
    <lineage>
        <taxon>Eukaryota</taxon>
        <taxon>Sar</taxon>
        <taxon>Stramenopiles</taxon>
        <taxon>Oomycota</taxon>
        <taxon>Peronosporomycetes</taxon>
        <taxon>Peronosporales</taxon>
        <taxon>Peronosporaceae</taxon>
        <taxon>Hyaloperonospora</taxon>
    </lineage>
</organism>
<sequence>MMKRSRIKRATCLRHSLSTKRHPEVANYFVIKMHVRTNGPSKTRIGDGRRRRQV</sequence>
<dbReference type="AlphaFoldDB" id="M4BUH5"/>
<name>M4BUH5_HYAAE</name>
<evidence type="ECO:0000313" key="1">
    <source>
        <dbReference type="EnsemblProtists" id="HpaP810163"/>
    </source>
</evidence>
<dbReference type="InParanoid" id="M4BUH5"/>
<reference evidence="2" key="1">
    <citation type="journal article" date="2010" name="Science">
        <title>Signatures of adaptation to obligate biotrophy in the Hyaloperonospora arabidopsidis genome.</title>
        <authorList>
            <person name="Baxter L."/>
            <person name="Tripathy S."/>
            <person name="Ishaque N."/>
            <person name="Boot N."/>
            <person name="Cabral A."/>
            <person name="Kemen E."/>
            <person name="Thines M."/>
            <person name="Ah-Fong A."/>
            <person name="Anderson R."/>
            <person name="Badejoko W."/>
            <person name="Bittner-Eddy P."/>
            <person name="Boore J.L."/>
            <person name="Chibucos M.C."/>
            <person name="Coates M."/>
            <person name="Dehal P."/>
            <person name="Delehaunty K."/>
            <person name="Dong S."/>
            <person name="Downton P."/>
            <person name="Dumas B."/>
            <person name="Fabro G."/>
            <person name="Fronick C."/>
            <person name="Fuerstenberg S.I."/>
            <person name="Fulton L."/>
            <person name="Gaulin E."/>
            <person name="Govers F."/>
            <person name="Hughes L."/>
            <person name="Humphray S."/>
            <person name="Jiang R.H."/>
            <person name="Judelson H."/>
            <person name="Kamoun S."/>
            <person name="Kyung K."/>
            <person name="Meijer H."/>
            <person name="Minx P."/>
            <person name="Morris P."/>
            <person name="Nelson J."/>
            <person name="Phuntumart V."/>
            <person name="Qutob D."/>
            <person name="Rehmany A."/>
            <person name="Rougon-Cardoso A."/>
            <person name="Ryden P."/>
            <person name="Torto-Alalibo T."/>
            <person name="Studholme D."/>
            <person name="Wang Y."/>
            <person name="Win J."/>
            <person name="Wood J."/>
            <person name="Clifton S.W."/>
            <person name="Rogers J."/>
            <person name="Van den Ackerveken G."/>
            <person name="Jones J.D."/>
            <person name="McDowell J.M."/>
            <person name="Beynon J."/>
            <person name="Tyler B.M."/>
        </authorList>
    </citation>
    <scope>NUCLEOTIDE SEQUENCE [LARGE SCALE GENOMIC DNA]</scope>
    <source>
        <strain evidence="2">Emoy2</strain>
    </source>
</reference>
<dbReference type="Proteomes" id="UP000011713">
    <property type="component" value="Unassembled WGS sequence"/>
</dbReference>
<reference evidence="1" key="2">
    <citation type="submission" date="2015-06" db="UniProtKB">
        <authorList>
            <consortium name="EnsemblProtists"/>
        </authorList>
    </citation>
    <scope>IDENTIFICATION</scope>
    <source>
        <strain evidence="1">Emoy2</strain>
    </source>
</reference>
<dbReference type="EMBL" id="JH597939">
    <property type="status" value="NOT_ANNOTATED_CDS"/>
    <property type="molecule type" value="Genomic_DNA"/>
</dbReference>
<dbReference type="EnsemblProtists" id="HpaT810163">
    <property type="protein sequence ID" value="HpaP810163"/>
    <property type="gene ID" value="HpaG810163"/>
</dbReference>
<evidence type="ECO:0000313" key="2">
    <source>
        <dbReference type="Proteomes" id="UP000011713"/>
    </source>
</evidence>
<protein>
    <submittedName>
        <fullName evidence="1">Uncharacterized protein</fullName>
    </submittedName>
</protein>
<accession>M4BUH5</accession>
<dbReference type="HOGENOM" id="CLU_3054420_0_0_1"/>
<proteinExistence type="predicted"/>
<keyword evidence="2" id="KW-1185">Reference proteome</keyword>
<dbReference type="VEuPathDB" id="FungiDB:HpaG810163"/>